<dbReference type="Proteomes" id="UP000015106">
    <property type="component" value="Chromosome 7"/>
</dbReference>
<evidence type="ECO:0000313" key="2">
    <source>
        <dbReference type="EnsemblPlants" id="TuG1812G0700005475.01.T01.cds278246"/>
    </source>
</evidence>
<protein>
    <submittedName>
        <fullName evidence="2">Uncharacterized protein</fullName>
    </submittedName>
</protein>
<feature type="compositionally biased region" description="Basic and acidic residues" evidence="1">
    <location>
        <begin position="403"/>
        <end position="415"/>
    </location>
</feature>
<feature type="region of interest" description="Disordered" evidence="1">
    <location>
        <begin position="387"/>
        <end position="415"/>
    </location>
</feature>
<evidence type="ECO:0000313" key="3">
    <source>
        <dbReference type="Proteomes" id="UP000015106"/>
    </source>
</evidence>
<feature type="region of interest" description="Disordered" evidence="1">
    <location>
        <begin position="474"/>
        <end position="495"/>
    </location>
</feature>
<reference evidence="3" key="1">
    <citation type="journal article" date="2013" name="Nature">
        <title>Draft genome of the wheat A-genome progenitor Triticum urartu.</title>
        <authorList>
            <person name="Ling H.Q."/>
            <person name="Zhao S."/>
            <person name="Liu D."/>
            <person name="Wang J."/>
            <person name="Sun H."/>
            <person name="Zhang C."/>
            <person name="Fan H."/>
            <person name="Li D."/>
            <person name="Dong L."/>
            <person name="Tao Y."/>
            <person name="Gao C."/>
            <person name="Wu H."/>
            <person name="Li Y."/>
            <person name="Cui Y."/>
            <person name="Guo X."/>
            <person name="Zheng S."/>
            <person name="Wang B."/>
            <person name="Yu K."/>
            <person name="Liang Q."/>
            <person name="Yang W."/>
            <person name="Lou X."/>
            <person name="Chen J."/>
            <person name="Feng M."/>
            <person name="Jian J."/>
            <person name="Zhang X."/>
            <person name="Luo G."/>
            <person name="Jiang Y."/>
            <person name="Liu J."/>
            <person name="Wang Z."/>
            <person name="Sha Y."/>
            <person name="Zhang B."/>
            <person name="Wu H."/>
            <person name="Tang D."/>
            <person name="Shen Q."/>
            <person name="Xue P."/>
            <person name="Zou S."/>
            <person name="Wang X."/>
            <person name="Liu X."/>
            <person name="Wang F."/>
            <person name="Yang Y."/>
            <person name="An X."/>
            <person name="Dong Z."/>
            <person name="Zhang K."/>
            <person name="Zhang X."/>
            <person name="Luo M.C."/>
            <person name="Dvorak J."/>
            <person name="Tong Y."/>
            <person name="Wang J."/>
            <person name="Yang H."/>
            <person name="Li Z."/>
            <person name="Wang D."/>
            <person name="Zhang A."/>
            <person name="Wang J."/>
        </authorList>
    </citation>
    <scope>NUCLEOTIDE SEQUENCE</scope>
    <source>
        <strain evidence="3">cv. G1812</strain>
    </source>
</reference>
<accession>A0A8R7V828</accession>
<dbReference type="EnsemblPlants" id="TuG1812G0700005475.01.T01">
    <property type="protein sequence ID" value="TuG1812G0700005475.01.T01.cds278246"/>
    <property type="gene ID" value="TuG1812G0700005475.01"/>
</dbReference>
<reference evidence="2" key="3">
    <citation type="submission" date="2022-06" db="UniProtKB">
        <authorList>
            <consortium name="EnsemblPlants"/>
        </authorList>
    </citation>
    <scope>IDENTIFICATION</scope>
</reference>
<sequence length="495" mass="50993">LARPRLLAELRGEHAQRDGHLHGGALHAPGHVADGDAVAEGALGAEVVHHAAPLQLRHLVLLAAVGGRGDLVRQHRARRDLGLAGLHVLEVLGEALLVVLLEEGLVAAHGHRGDAGVGQLVPPLRAHVDLRELQGLADRHEHLAAEAAEDAVAVVLVRELGVLGVGVAREEAAGDGLAEQRGAVEGGARRGAPLGGQPDLPLLAAEGHLLHVGGEQGGEEVGHGVEQEAVGAVAVVGLERLHGELGHGPDLLRHAPLGGLLLIDLHGLGLLLRHGRRLRDDGPGSGLAGALAAGEPDAEADPLLGELLALPARLVGGGALLGEPAHVLAADEAEEQLGEVLEIPKLGERGDVAGERARVVVVQPERGGIEALPVRLAGAAHAAEVAGEPERRERVAGPGGGEEIAHARGGRGRDHVEEEVDARVARVGVRGVAVLRARPPRGQRRLGLGGGGRVEGRVEEVEERVRLRGVVGGVGRGARRADQRRAQEEARRGCG</sequence>
<dbReference type="Gramene" id="TuG1812G0700005475.01.T01">
    <property type="protein sequence ID" value="TuG1812G0700005475.01.T01.cds278246"/>
    <property type="gene ID" value="TuG1812G0700005475.01"/>
</dbReference>
<dbReference type="AlphaFoldDB" id="A0A8R7V828"/>
<proteinExistence type="predicted"/>
<reference evidence="2" key="2">
    <citation type="submission" date="2018-03" db="EMBL/GenBank/DDBJ databases">
        <title>The Triticum urartu genome reveals the dynamic nature of wheat genome evolution.</title>
        <authorList>
            <person name="Ling H."/>
            <person name="Ma B."/>
            <person name="Shi X."/>
            <person name="Liu H."/>
            <person name="Dong L."/>
            <person name="Sun H."/>
            <person name="Cao Y."/>
            <person name="Gao Q."/>
            <person name="Zheng S."/>
            <person name="Li Y."/>
            <person name="Yu Y."/>
            <person name="Du H."/>
            <person name="Qi M."/>
            <person name="Li Y."/>
            <person name="Yu H."/>
            <person name="Cui Y."/>
            <person name="Wang N."/>
            <person name="Chen C."/>
            <person name="Wu H."/>
            <person name="Zhao Y."/>
            <person name="Zhang J."/>
            <person name="Li Y."/>
            <person name="Zhou W."/>
            <person name="Zhang B."/>
            <person name="Hu W."/>
            <person name="Eijk M."/>
            <person name="Tang J."/>
            <person name="Witsenboer H."/>
            <person name="Zhao S."/>
            <person name="Li Z."/>
            <person name="Zhang A."/>
            <person name="Wang D."/>
            <person name="Liang C."/>
        </authorList>
    </citation>
    <scope>NUCLEOTIDE SEQUENCE [LARGE SCALE GENOMIC DNA]</scope>
    <source>
        <strain evidence="2">cv. G1812</strain>
    </source>
</reference>
<evidence type="ECO:0000256" key="1">
    <source>
        <dbReference type="SAM" id="MobiDB-lite"/>
    </source>
</evidence>
<organism evidence="2 3">
    <name type="scientific">Triticum urartu</name>
    <name type="common">Red wild einkorn</name>
    <name type="synonym">Crithodium urartu</name>
    <dbReference type="NCBI Taxonomy" id="4572"/>
    <lineage>
        <taxon>Eukaryota</taxon>
        <taxon>Viridiplantae</taxon>
        <taxon>Streptophyta</taxon>
        <taxon>Embryophyta</taxon>
        <taxon>Tracheophyta</taxon>
        <taxon>Spermatophyta</taxon>
        <taxon>Magnoliopsida</taxon>
        <taxon>Liliopsida</taxon>
        <taxon>Poales</taxon>
        <taxon>Poaceae</taxon>
        <taxon>BOP clade</taxon>
        <taxon>Pooideae</taxon>
        <taxon>Triticodae</taxon>
        <taxon>Triticeae</taxon>
        <taxon>Triticinae</taxon>
        <taxon>Triticum</taxon>
    </lineage>
</organism>
<feature type="compositionally biased region" description="Basic and acidic residues" evidence="1">
    <location>
        <begin position="479"/>
        <end position="495"/>
    </location>
</feature>
<name>A0A8R7V828_TRIUA</name>
<keyword evidence="3" id="KW-1185">Reference proteome</keyword>